<evidence type="ECO:0000313" key="6">
    <source>
        <dbReference type="EMBL" id="MFC0687337.1"/>
    </source>
</evidence>
<feature type="domain" description="NodB homology" evidence="5">
    <location>
        <begin position="64"/>
        <end position="277"/>
    </location>
</feature>
<comment type="function">
    <text evidence="1">Is involved in generating a small heat-stable compound (Nod), an acylated oligomer of N-acetylglucosamine, that stimulates mitosis in various plant protoplasts.</text>
</comment>
<dbReference type="PANTHER" id="PTHR43123">
    <property type="entry name" value="POLYSACCHARIDE DEACETYLASE-RELATED"/>
    <property type="match status" value="1"/>
</dbReference>
<dbReference type="Pfam" id="PF01522">
    <property type="entry name" value="Polysacc_deac_1"/>
    <property type="match status" value="1"/>
</dbReference>
<dbReference type="InterPro" id="IPR011330">
    <property type="entry name" value="Glyco_hydro/deAcase_b/a-brl"/>
</dbReference>
<accession>A0ABV6SDJ1</accession>
<organism evidence="6 7">
    <name type="scientific">Novosphingobium clariflavum</name>
    <dbReference type="NCBI Taxonomy" id="2029884"/>
    <lineage>
        <taxon>Bacteria</taxon>
        <taxon>Pseudomonadati</taxon>
        <taxon>Pseudomonadota</taxon>
        <taxon>Alphaproteobacteria</taxon>
        <taxon>Sphingomonadales</taxon>
        <taxon>Sphingomonadaceae</taxon>
        <taxon>Novosphingobium</taxon>
    </lineage>
</organism>
<comment type="similarity">
    <text evidence="2">Belongs to the polysaccharide deacetylase family.</text>
</comment>
<dbReference type="Proteomes" id="UP001589858">
    <property type="component" value="Unassembled WGS sequence"/>
</dbReference>
<dbReference type="EMBL" id="JBHLTM010000085">
    <property type="protein sequence ID" value="MFC0687337.1"/>
    <property type="molecule type" value="Genomic_DNA"/>
</dbReference>
<evidence type="ECO:0000313" key="7">
    <source>
        <dbReference type="Proteomes" id="UP001589858"/>
    </source>
</evidence>
<evidence type="ECO:0000256" key="1">
    <source>
        <dbReference type="ARBA" id="ARBA00003236"/>
    </source>
</evidence>
<keyword evidence="7" id="KW-1185">Reference proteome</keyword>
<dbReference type="SUPFAM" id="SSF88713">
    <property type="entry name" value="Glycoside hydrolase/deacetylase"/>
    <property type="match status" value="1"/>
</dbReference>
<dbReference type="InterPro" id="IPR002509">
    <property type="entry name" value="NODB_dom"/>
</dbReference>
<sequence length="298" mass="33490">MTRDLVGYGRTPPDPQWPNGARVAVQFVINYEEGAENSVLNGDERSEAFLSEMVGAASHAGRAMAMESLYEYGSRAGFWRLHRLFAERGLPVTVFGVAKAMAMNPEAVAAMLEADWEIASHGLRWIDYQYVPEEVERAHIAEAIALHEKLTGSRPLGWYQGRTSPNTARLVAEEGGFLYDADSYADDLPYWDRQHGRPQLIVPYTLDVNDMKIVALNGFTEGEQFFRHMRDTFDQLCEEGGRMMSVGLHGRIAGKPGRARALARFLDHVTASGPDGRPRAWIARRIDIARHWMEHFPA</sequence>
<dbReference type="CDD" id="cd10977">
    <property type="entry name" value="CE4_PuuE_SpCDA1"/>
    <property type="match status" value="1"/>
</dbReference>
<proteinExistence type="inferred from homology"/>
<gene>
    <name evidence="6" type="primary">puuE</name>
    <name evidence="6" type="ORF">ACFFF8_22370</name>
</gene>
<dbReference type="InterPro" id="IPR017625">
    <property type="entry name" value="PuuE"/>
</dbReference>
<dbReference type="RefSeq" id="WP_267219864.1">
    <property type="nucleotide sequence ID" value="NZ_JAPCWC010000005.1"/>
</dbReference>
<evidence type="ECO:0000259" key="5">
    <source>
        <dbReference type="PROSITE" id="PS51677"/>
    </source>
</evidence>
<protein>
    <recommendedName>
        <fullName evidence="3">Chitooligosaccharide deacetylase</fullName>
    </recommendedName>
    <alternativeName>
        <fullName evidence="4">Nodulation protein B</fullName>
    </alternativeName>
</protein>
<dbReference type="Gene3D" id="3.20.20.370">
    <property type="entry name" value="Glycoside hydrolase/deacetylase"/>
    <property type="match status" value="1"/>
</dbReference>
<dbReference type="PANTHER" id="PTHR43123:SF1">
    <property type="entry name" value="POLYSACCHARIDE DEACETYLASE-RELATED"/>
    <property type="match status" value="1"/>
</dbReference>
<name>A0ABV6SDJ1_9SPHN</name>
<dbReference type="PROSITE" id="PS51677">
    <property type="entry name" value="NODB"/>
    <property type="match status" value="1"/>
</dbReference>
<comment type="caution">
    <text evidence="6">The sequence shown here is derived from an EMBL/GenBank/DDBJ whole genome shotgun (WGS) entry which is preliminary data.</text>
</comment>
<dbReference type="NCBIfam" id="TIGR03212">
    <property type="entry name" value="uraD_N-term-dom"/>
    <property type="match status" value="1"/>
</dbReference>
<evidence type="ECO:0000256" key="2">
    <source>
        <dbReference type="ARBA" id="ARBA00010973"/>
    </source>
</evidence>
<evidence type="ECO:0000256" key="4">
    <source>
        <dbReference type="ARBA" id="ARBA00032976"/>
    </source>
</evidence>
<evidence type="ECO:0000256" key="3">
    <source>
        <dbReference type="ARBA" id="ARBA00020071"/>
    </source>
</evidence>
<reference evidence="6 7" key="1">
    <citation type="submission" date="2024-09" db="EMBL/GenBank/DDBJ databases">
        <authorList>
            <person name="Sun Q."/>
            <person name="Mori K."/>
        </authorList>
    </citation>
    <scope>NUCLEOTIDE SEQUENCE [LARGE SCALE GENOMIC DNA]</scope>
    <source>
        <strain evidence="6 7">CICC 11035S</strain>
    </source>
</reference>